<gene>
    <name evidence="6" type="ORF">RAMLITH_13320</name>
</gene>
<dbReference type="GO" id="GO:0016887">
    <property type="term" value="F:ATP hydrolysis activity"/>
    <property type="evidence" value="ECO:0007669"/>
    <property type="project" value="InterPro"/>
</dbReference>
<dbReference type="SMART" id="SM00382">
    <property type="entry name" value="AAA"/>
    <property type="match status" value="1"/>
</dbReference>
<keyword evidence="2" id="KW-1003">Cell membrane</keyword>
<dbReference type="InterPro" id="IPR027417">
    <property type="entry name" value="P-loop_NTPase"/>
</dbReference>
<keyword evidence="1" id="KW-0813">Transport</keyword>
<evidence type="ECO:0000313" key="7">
    <source>
        <dbReference type="Proteomes" id="UP000521868"/>
    </source>
</evidence>
<dbReference type="PROSITE" id="PS00211">
    <property type="entry name" value="ABC_TRANSPORTER_1"/>
    <property type="match status" value="1"/>
</dbReference>
<organism evidence="6 7">
    <name type="scientific">Ramlibacter lithotrophicus</name>
    <dbReference type="NCBI Taxonomy" id="2606681"/>
    <lineage>
        <taxon>Bacteria</taxon>
        <taxon>Pseudomonadati</taxon>
        <taxon>Pseudomonadota</taxon>
        <taxon>Betaproteobacteria</taxon>
        <taxon>Burkholderiales</taxon>
        <taxon>Comamonadaceae</taxon>
        <taxon>Ramlibacter</taxon>
    </lineage>
</organism>
<evidence type="ECO:0000313" key="6">
    <source>
        <dbReference type="EMBL" id="NKE66808.1"/>
    </source>
</evidence>
<dbReference type="PANTHER" id="PTHR42781:SF4">
    <property type="entry name" value="SPERMIDINE_PUTRESCINE IMPORT ATP-BINDING PROTEIN POTA"/>
    <property type="match status" value="1"/>
</dbReference>
<dbReference type="PROSITE" id="PS50893">
    <property type="entry name" value="ABC_TRANSPORTER_2"/>
    <property type="match status" value="1"/>
</dbReference>
<dbReference type="Proteomes" id="UP000521868">
    <property type="component" value="Unassembled WGS sequence"/>
</dbReference>
<dbReference type="Gene3D" id="3.40.50.300">
    <property type="entry name" value="P-loop containing nucleotide triphosphate hydrolases"/>
    <property type="match status" value="1"/>
</dbReference>
<feature type="domain" description="ABC transporter" evidence="5">
    <location>
        <begin position="1"/>
        <end position="219"/>
    </location>
</feature>
<keyword evidence="3" id="KW-0547">Nucleotide-binding</keyword>
<evidence type="ECO:0000256" key="3">
    <source>
        <dbReference type="ARBA" id="ARBA00022741"/>
    </source>
</evidence>
<name>A0A7X6DGN3_9BURK</name>
<evidence type="ECO:0000256" key="1">
    <source>
        <dbReference type="ARBA" id="ARBA00022448"/>
    </source>
</evidence>
<dbReference type="SUPFAM" id="SSF52540">
    <property type="entry name" value="P-loop containing nucleoside triphosphate hydrolases"/>
    <property type="match status" value="1"/>
</dbReference>
<dbReference type="InterPro" id="IPR017871">
    <property type="entry name" value="ABC_transporter-like_CS"/>
</dbReference>
<keyword evidence="4 6" id="KW-0067">ATP-binding</keyword>
<proteinExistence type="predicted"/>
<evidence type="ECO:0000256" key="4">
    <source>
        <dbReference type="ARBA" id="ARBA00022840"/>
    </source>
</evidence>
<dbReference type="InterPro" id="IPR003439">
    <property type="entry name" value="ABC_transporter-like_ATP-bd"/>
</dbReference>
<dbReference type="AlphaFoldDB" id="A0A7X6DGN3"/>
<evidence type="ECO:0000256" key="2">
    <source>
        <dbReference type="ARBA" id="ARBA00022475"/>
    </source>
</evidence>
<protein>
    <submittedName>
        <fullName evidence="6">ABC transporter ATP-binding protein</fullName>
    </submittedName>
</protein>
<reference evidence="6 7" key="1">
    <citation type="journal article" date="2020" name="Nature">
        <title>Bacterial chemolithoautotrophy via manganese oxidation.</title>
        <authorList>
            <person name="Yu H."/>
            <person name="Leadbetter J.R."/>
        </authorList>
    </citation>
    <scope>NUCLEOTIDE SEQUENCE [LARGE SCALE GENOMIC DNA]</scope>
    <source>
        <strain evidence="6 7">RBP-1</strain>
    </source>
</reference>
<keyword evidence="2" id="KW-0472">Membrane</keyword>
<dbReference type="InterPro" id="IPR050093">
    <property type="entry name" value="ABC_SmlMolc_Importer"/>
</dbReference>
<evidence type="ECO:0000259" key="5">
    <source>
        <dbReference type="PROSITE" id="PS50893"/>
    </source>
</evidence>
<dbReference type="EMBL" id="VTOX01000004">
    <property type="protein sequence ID" value="NKE66808.1"/>
    <property type="molecule type" value="Genomic_DNA"/>
</dbReference>
<keyword evidence="7" id="KW-1185">Reference proteome</keyword>
<dbReference type="InterPro" id="IPR003593">
    <property type="entry name" value="AAA+_ATPase"/>
</dbReference>
<dbReference type="GO" id="GO:0005524">
    <property type="term" value="F:ATP binding"/>
    <property type="evidence" value="ECO:0007669"/>
    <property type="project" value="UniProtKB-KW"/>
</dbReference>
<comment type="caution">
    <text evidence="6">The sequence shown here is derived from an EMBL/GenBank/DDBJ whole genome shotgun (WGS) entry which is preliminary data.</text>
</comment>
<sequence>MRLKASFDCAAGELVALVGPSGSGKTSLLRAVAGLLKSRTLRGRIAVGDDAWFDSGRAIDRPPQQRRAGLVFQHYALFPHLTALENVRIACRRPAAQDCADLFRRLGLDGLEQRRPSQLSGGQQQRVALARALAGEPKVLLLDEPFSAVDAPARQRLYHELAALRQTLSTPMVLVTHDLAEARRLADRVVIVDAGETLQSGPPARVFASPRNARVAELVGIQNHFSGRFHKQEPGWGHLAWGERGEVRLRVLDKNRIPDGASVTWVFAGEGADLLADAAGQENAVRCDIAEQLVLGETSLCSLRPRELPGEQVTLNPATAQLRSLGAGPGGSLWLRIAPEAIHIMPVRQAREAGAA</sequence>
<accession>A0A7X6DGN3</accession>
<dbReference type="Pfam" id="PF00005">
    <property type="entry name" value="ABC_tran"/>
    <property type="match status" value="1"/>
</dbReference>
<dbReference type="PANTHER" id="PTHR42781">
    <property type="entry name" value="SPERMIDINE/PUTRESCINE IMPORT ATP-BINDING PROTEIN POTA"/>
    <property type="match status" value="1"/>
</dbReference>